<dbReference type="CDD" id="cd07361">
    <property type="entry name" value="MEMO_like"/>
    <property type="match status" value="1"/>
</dbReference>
<dbReference type="Gene3D" id="3.40.830.10">
    <property type="entry name" value="LigB-like"/>
    <property type="match status" value="1"/>
</dbReference>
<reference evidence="3" key="2">
    <citation type="submission" date="2015-01" db="EMBL/GenBank/DDBJ databases">
        <title>Evolutionary Origins and Diversification of the Mycorrhizal Mutualists.</title>
        <authorList>
            <consortium name="DOE Joint Genome Institute"/>
            <consortium name="Mycorrhizal Genomics Consortium"/>
            <person name="Kohler A."/>
            <person name="Kuo A."/>
            <person name="Nagy L.G."/>
            <person name="Floudas D."/>
            <person name="Copeland A."/>
            <person name="Barry K.W."/>
            <person name="Cichocki N."/>
            <person name="Veneault-Fourrey C."/>
            <person name="LaButti K."/>
            <person name="Lindquist E.A."/>
            <person name="Lipzen A."/>
            <person name="Lundell T."/>
            <person name="Morin E."/>
            <person name="Murat C."/>
            <person name="Riley R."/>
            <person name="Ohm R."/>
            <person name="Sun H."/>
            <person name="Tunlid A."/>
            <person name="Henrissat B."/>
            <person name="Grigoriev I.V."/>
            <person name="Hibbett D.S."/>
            <person name="Martin F."/>
        </authorList>
    </citation>
    <scope>NUCLEOTIDE SEQUENCE [LARGE SCALE GENOMIC DNA]</scope>
    <source>
        <strain evidence="3">MUT 4182</strain>
    </source>
</reference>
<gene>
    <name evidence="2" type="ORF">M407DRAFT_242078</name>
</gene>
<dbReference type="OrthoDB" id="417112at2759"/>
<evidence type="ECO:0000256" key="1">
    <source>
        <dbReference type="ARBA" id="ARBA00006315"/>
    </source>
</evidence>
<accession>A0A0C3MB06</accession>
<dbReference type="PANTHER" id="PTHR11060">
    <property type="entry name" value="PROTEIN MEMO1"/>
    <property type="match status" value="1"/>
</dbReference>
<dbReference type="EMBL" id="KN822968">
    <property type="protein sequence ID" value="KIO30872.1"/>
    <property type="molecule type" value="Genomic_DNA"/>
</dbReference>
<keyword evidence="3" id="KW-1185">Reference proteome</keyword>
<dbReference type="AlphaFoldDB" id="A0A0C3MB06"/>
<evidence type="ECO:0000313" key="3">
    <source>
        <dbReference type="Proteomes" id="UP000054248"/>
    </source>
</evidence>
<evidence type="ECO:0000313" key="2">
    <source>
        <dbReference type="EMBL" id="KIO30872.1"/>
    </source>
</evidence>
<dbReference type="HAMAP" id="MF_00055">
    <property type="entry name" value="MEMO1"/>
    <property type="match status" value="1"/>
</dbReference>
<dbReference type="Proteomes" id="UP000054248">
    <property type="component" value="Unassembled WGS sequence"/>
</dbReference>
<dbReference type="STRING" id="1051891.A0A0C3MB06"/>
<comment type="similarity">
    <text evidence="1">Belongs to the MEMO1 family.</text>
</comment>
<dbReference type="PANTHER" id="PTHR11060:SF0">
    <property type="entry name" value="PROTEIN MEMO1"/>
    <property type="match status" value="1"/>
</dbReference>
<sequence>MSSVKRKALHAGSWYTDDGPKLLSELNGWLSNVTADKAQPGVVGEDQAFVTPIPGSRAIIAPHAGYSYSGPAAAWAYKSIDTTGIKRVFILGPSHHVYLDGCALSRCDAYETPIGELPLDKETIAELLATDPKFVEMDVATDEDEHSIEMHLPYVRRAFEGLDIKIVPIMVGALPKATEQKFGTILAPFFAREDTFVVISSDFCHWGSRFNYTYYYPSPLPLPEDVQPTKISSSVNPSSDHPIHESIKDLDRQAMDILRFPSGPPPTPATETHDRFNAYLRETKNTICGRHPIGVFLGAVSEMEKSHDKQITLKWVRYEQSSQCTSSRDSSVSYASAYAVY</sequence>
<organism evidence="2 3">
    <name type="scientific">Tulasnella calospora MUT 4182</name>
    <dbReference type="NCBI Taxonomy" id="1051891"/>
    <lineage>
        <taxon>Eukaryota</taxon>
        <taxon>Fungi</taxon>
        <taxon>Dikarya</taxon>
        <taxon>Basidiomycota</taxon>
        <taxon>Agaricomycotina</taxon>
        <taxon>Agaricomycetes</taxon>
        <taxon>Cantharellales</taxon>
        <taxon>Tulasnellaceae</taxon>
        <taxon>Tulasnella</taxon>
    </lineage>
</organism>
<protein>
    <submittedName>
        <fullName evidence="2">Uncharacterized protein</fullName>
    </submittedName>
</protein>
<reference evidence="2 3" key="1">
    <citation type="submission" date="2014-04" db="EMBL/GenBank/DDBJ databases">
        <authorList>
            <consortium name="DOE Joint Genome Institute"/>
            <person name="Kuo A."/>
            <person name="Girlanda M."/>
            <person name="Perotto S."/>
            <person name="Kohler A."/>
            <person name="Nagy L.G."/>
            <person name="Floudas D."/>
            <person name="Copeland A."/>
            <person name="Barry K.W."/>
            <person name="Cichocki N."/>
            <person name="Veneault-Fourrey C."/>
            <person name="LaButti K."/>
            <person name="Lindquist E.A."/>
            <person name="Lipzen A."/>
            <person name="Lundell T."/>
            <person name="Morin E."/>
            <person name="Murat C."/>
            <person name="Sun H."/>
            <person name="Tunlid A."/>
            <person name="Henrissat B."/>
            <person name="Grigoriev I.V."/>
            <person name="Hibbett D.S."/>
            <person name="Martin F."/>
            <person name="Nordberg H.P."/>
            <person name="Cantor M.N."/>
            <person name="Hua S.X."/>
        </authorList>
    </citation>
    <scope>NUCLEOTIDE SEQUENCE [LARGE SCALE GENOMIC DNA]</scope>
    <source>
        <strain evidence="2 3">MUT 4182</strain>
    </source>
</reference>
<dbReference type="HOGENOM" id="CLU_038085_0_0_1"/>
<proteinExistence type="inferred from homology"/>
<dbReference type="Pfam" id="PF01875">
    <property type="entry name" value="Memo"/>
    <property type="match status" value="1"/>
</dbReference>
<dbReference type="NCBIfam" id="TIGR04336">
    <property type="entry name" value="AmmeMemoSam_B"/>
    <property type="match status" value="1"/>
</dbReference>
<dbReference type="InterPro" id="IPR002737">
    <property type="entry name" value="MEMO1_fam"/>
</dbReference>
<name>A0A0C3MB06_9AGAM</name>